<organism evidence="3 4">
    <name type="scientific">Brevibacillus fulvus</name>
    <dbReference type="NCBI Taxonomy" id="1125967"/>
    <lineage>
        <taxon>Bacteria</taxon>
        <taxon>Bacillati</taxon>
        <taxon>Bacillota</taxon>
        <taxon>Bacilli</taxon>
        <taxon>Bacillales</taxon>
        <taxon>Paenibacillaceae</taxon>
        <taxon>Brevibacillus</taxon>
    </lineage>
</organism>
<dbReference type="EMBL" id="JAFBEB010000010">
    <property type="protein sequence ID" value="MBM7591151.1"/>
    <property type="molecule type" value="Genomic_DNA"/>
</dbReference>
<proteinExistence type="predicted"/>
<feature type="region of interest" description="Disordered" evidence="1">
    <location>
        <begin position="135"/>
        <end position="162"/>
    </location>
</feature>
<dbReference type="AlphaFoldDB" id="A0A939BVW6"/>
<dbReference type="Pfam" id="PF12671">
    <property type="entry name" value="Amidase_6"/>
    <property type="match status" value="1"/>
</dbReference>
<dbReference type="PANTHER" id="PTHR40032:SF1">
    <property type="entry name" value="EXPORTED PROTEIN"/>
    <property type="match status" value="1"/>
</dbReference>
<keyword evidence="4" id="KW-1185">Reference proteome</keyword>
<accession>A0A939BVW6</accession>
<dbReference type="InterPro" id="IPR024301">
    <property type="entry name" value="Amidase_6"/>
</dbReference>
<evidence type="ECO:0000313" key="3">
    <source>
        <dbReference type="EMBL" id="MBM7591151.1"/>
    </source>
</evidence>
<feature type="domain" description="Putative amidase" evidence="2">
    <location>
        <begin position="179"/>
        <end position="325"/>
    </location>
</feature>
<protein>
    <recommendedName>
        <fullName evidence="2">Putative amidase domain-containing protein</fullName>
    </recommendedName>
</protein>
<dbReference type="Proteomes" id="UP000717624">
    <property type="component" value="Unassembled WGS sequence"/>
</dbReference>
<gene>
    <name evidence="3" type="ORF">JOD01_002778</name>
</gene>
<sequence>MNQSWKDALRAYLDEMNKTHVDGQVERLAPYFLTSTDWMVEKQRWQRSQEQLAKRQARPVKALTKAVPQQVVYHSERELEVALSLWHRLEYRQKGQPYRQEYHRLQTVTMRRDDNDHWVFQQPWDWFFEQGAQQHDIQPQDVKEPEQLELSQPGKADEGTPLPQEVEAMQRPRPGHRSRYNRQQAVAYAEQYWNSYNPAFRHFDVDCTNFVSQCLYAGGIEMMFSGSRSKGWWYRGGRNANWSFSWAVAHSLYLLLASGKAPFYAERKSSADQLSVGDVICYDFNGDGKWQHNTIVVAKDADNMPLVNAHTTNSRMRYWEYRDSSAYTPRIQYGFFHIRA</sequence>
<evidence type="ECO:0000313" key="4">
    <source>
        <dbReference type="Proteomes" id="UP000717624"/>
    </source>
</evidence>
<reference evidence="3" key="1">
    <citation type="submission" date="2021-01" db="EMBL/GenBank/DDBJ databases">
        <title>Genomic Encyclopedia of Type Strains, Phase IV (KMG-IV): sequencing the most valuable type-strain genomes for metagenomic binning, comparative biology and taxonomic classification.</title>
        <authorList>
            <person name="Goeker M."/>
        </authorList>
    </citation>
    <scope>NUCLEOTIDE SEQUENCE</scope>
    <source>
        <strain evidence="3">DSM 25523</strain>
    </source>
</reference>
<dbReference type="PANTHER" id="PTHR40032">
    <property type="entry name" value="EXPORTED PROTEIN-RELATED"/>
    <property type="match status" value="1"/>
</dbReference>
<comment type="caution">
    <text evidence="3">The sequence shown here is derived from an EMBL/GenBank/DDBJ whole genome shotgun (WGS) entry which is preliminary data.</text>
</comment>
<evidence type="ECO:0000259" key="2">
    <source>
        <dbReference type="Pfam" id="PF12671"/>
    </source>
</evidence>
<name>A0A939BVW6_9BACL</name>
<dbReference type="Gene3D" id="3.90.1720.10">
    <property type="entry name" value="endopeptidase domain like (from Nostoc punctiforme)"/>
    <property type="match status" value="1"/>
</dbReference>
<evidence type="ECO:0000256" key="1">
    <source>
        <dbReference type="SAM" id="MobiDB-lite"/>
    </source>
</evidence>
<dbReference type="RefSeq" id="WP_338028561.1">
    <property type="nucleotide sequence ID" value="NZ_BAABIN010000012.1"/>
</dbReference>